<accession>A0A1Y2LHQ3</accession>
<organism evidence="2 3">
    <name type="scientific">Epicoccum nigrum</name>
    <name type="common">Soil fungus</name>
    <name type="synonym">Epicoccum purpurascens</name>
    <dbReference type="NCBI Taxonomy" id="105696"/>
    <lineage>
        <taxon>Eukaryota</taxon>
        <taxon>Fungi</taxon>
        <taxon>Dikarya</taxon>
        <taxon>Ascomycota</taxon>
        <taxon>Pezizomycotina</taxon>
        <taxon>Dothideomycetes</taxon>
        <taxon>Pleosporomycetidae</taxon>
        <taxon>Pleosporales</taxon>
        <taxon>Pleosporineae</taxon>
        <taxon>Didymellaceae</taxon>
        <taxon>Epicoccum</taxon>
    </lineage>
</organism>
<protein>
    <submittedName>
        <fullName evidence="2">Uncharacterized protein</fullName>
    </submittedName>
</protein>
<sequence>MQRSGCLKMTIATDSQQPSYQEYMSQISSWFRSISRNLSSALSFLRRTSTENLLLPQHSRSTAISASEVGKPREPVSQREKYLMTCMHDTRYHVKVNQELLREIATDRQLFDFLKAQTRRFRGIPGNILSMRHVQRIFFVKFRLHKGGVAQIRHHKYCCTQQICECIPPQSKVIKPPMGSGEYDCSPSGPPDTWPPVCPEFMMHMYHSPQCIAEDDTSILEQLPKKMHCKLDETTGVPPDGWGLYFQEDIDISTIIAVIFISLFVASLLFFILWTILKDDIQGASGVSAYIVAVASMAGIWIATKSKSFG</sequence>
<evidence type="ECO:0000256" key="1">
    <source>
        <dbReference type="SAM" id="Phobius"/>
    </source>
</evidence>
<dbReference type="AlphaFoldDB" id="A0A1Y2LHQ3"/>
<keyword evidence="1" id="KW-0812">Transmembrane</keyword>
<dbReference type="Proteomes" id="UP000193240">
    <property type="component" value="Unassembled WGS sequence"/>
</dbReference>
<evidence type="ECO:0000313" key="2">
    <source>
        <dbReference type="EMBL" id="OSS43563.1"/>
    </source>
</evidence>
<name>A0A1Y2LHQ3_EPING</name>
<dbReference type="InParanoid" id="A0A1Y2LHQ3"/>
<keyword evidence="1" id="KW-0472">Membrane</keyword>
<dbReference type="OMA" id="GIMICAS"/>
<keyword evidence="1" id="KW-1133">Transmembrane helix</keyword>
<feature type="transmembrane region" description="Helical" evidence="1">
    <location>
        <begin position="283"/>
        <end position="304"/>
    </location>
</feature>
<reference evidence="2 3" key="1">
    <citation type="journal article" date="2017" name="Genome Announc.">
        <title>Genome sequence of the saprophytic ascomycete Epicoccum nigrum ICMP 19927 strain isolated from New Zealand.</title>
        <authorList>
            <person name="Fokin M."/>
            <person name="Fleetwood D."/>
            <person name="Weir B.S."/>
            <person name="Villas-Boas S.G."/>
        </authorList>
    </citation>
    <scope>NUCLEOTIDE SEQUENCE [LARGE SCALE GENOMIC DNA]</scope>
    <source>
        <strain evidence="2 3">ICMP 19927</strain>
    </source>
</reference>
<proteinExistence type="predicted"/>
<feature type="transmembrane region" description="Helical" evidence="1">
    <location>
        <begin position="255"/>
        <end position="277"/>
    </location>
</feature>
<dbReference type="STRING" id="105696.A0A1Y2LHQ3"/>
<gene>
    <name evidence="2" type="ORF">B5807_11731</name>
</gene>
<dbReference type="EMBL" id="KZ107863">
    <property type="protein sequence ID" value="OSS43563.1"/>
    <property type="molecule type" value="Genomic_DNA"/>
</dbReference>
<keyword evidence="3" id="KW-1185">Reference proteome</keyword>
<evidence type="ECO:0000313" key="3">
    <source>
        <dbReference type="Proteomes" id="UP000193240"/>
    </source>
</evidence>